<dbReference type="CDD" id="cd23305">
    <property type="entry name" value="beta-trefoil_FGF3-like"/>
    <property type="match status" value="1"/>
</dbReference>
<evidence type="ECO:0000256" key="1">
    <source>
        <dbReference type="ARBA" id="ARBA00007936"/>
    </source>
</evidence>
<feature type="chain" id="PRO_5034653263" description="Fibroblast growth factor" evidence="2">
    <location>
        <begin position="30"/>
        <end position="190"/>
    </location>
</feature>
<keyword evidence="2" id="KW-0732">Signal</keyword>
<proteinExistence type="inferred from homology"/>
<dbReference type="AlphaFoldDB" id="A0A8C7JP36"/>
<evidence type="ECO:0000313" key="4">
    <source>
        <dbReference type="Proteomes" id="UP000694557"/>
    </source>
</evidence>
<name>A0A8C7JP36_ONCKI</name>
<sequence length="190" mass="21083">MLITMDAHLLFPCLMMLLAMCMDYHCADANEDQGNQLRGLWRLSMKDPKQKGVPPPHPIRGLVKQQLLYCRVGIGYHLQVLSNGTVGGVHEPTEHSLLKVFAMKRGVVGIRGIKTGLYICMSQEGIAHGAVQFSSDCLFKESLEENHYTTFSSLSHPGIYLALSHKGEAKRGTSVGRLQPCTHFLPRRAP</sequence>
<reference evidence="3" key="1">
    <citation type="submission" date="2025-08" db="UniProtKB">
        <authorList>
            <consortium name="Ensembl"/>
        </authorList>
    </citation>
    <scope>IDENTIFICATION</scope>
</reference>
<reference evidence="3" key="2">
    <citation type="submission" date="2025-09" db="UniProtKB">
        <authorList>
            <consortium name="Ensembl"/>
        </authorList>
    </citation>
    <scope>IDENTIFICATION</scope>
</reference>
<dbReference type="Pfam" id="PF00167">
    <property type="entry name" value="FGF"/>
    <property type="match status" value="1"/>
</dbReference>
<dbReference type="Ensembl" id="ENSOKIT00005096826.1">
    <property type="protein sequence ID" value="ENSOKIP00005090603.1"/>
    <property type="gene ID" value="ENSOKIG00005039511.1"/>
</dbReference>
<dbReference type="Proteomes" id="UP000694557">
    <property type="component" value="Unassembled WGS sequence"/>
</dbReference>
<dbReference type="PANTHER" id="PTHR11486">
    <property type="entry name" value="FIBROBLAST GROWTH FACTOR"/>
    <property type="match status" value="1"/>
</dbReference>
<evidence type="ECO:0000256" key="2">
    <source>
        <dbReference type="RuleBase" id="RU049442"/>
    </source>
</evidence>
<dbReference type="InterPro" id="IPR002209">
    <property type="entry name" value="Fibroblast_GF_fam"/>
</dbReference>
<evidence type="ECO:0000313" key="3">
    <source>
        <dbReference type="Ensembl" id="ENSOKIP00005090603.1"/>
    </source>
</evidence>
<feature type="signal peptide" evidence="2">
    <location>
        <begin position="1"/>
        <end position="29"/>
    </location>
</feature>
<protein>
    <recommendedName>
        <fullName evidence="2">Fibroblast growth factor</fullName>
        <shortName evidence="2">FGF</shortName>
    </recommendedName>
</protein>
<dbReference type="PRINTS" id="PR00263">
    <property type="entry name" value="HBGFFGF"/>
</dbReference>
<dbReference type="GO" id="GO:0008083">
    <property type="term" value="F:growth factor activity"/>
    <property type="evidence" value="ECO:0007669"/>
    <property type="project" value="InterPro"/>
</dbReference>
<dbReference type="GeneTree" id="ENSGT00940000158449"/>
<accession>A0A8C7JP36</accession>
<dbReference type="SUPFAM" id="SSF50353">
    <property type="entry name" value="Cytokine"/>
    <property type="match status" value="1"/>
</dbReference>
<dbReference type="InterPro" id="IPR008996">
    <property type="entry name" value="IL1/FGF"/>
</dbReference>
<dbReference type="Gene3D" id="2.80.10.50">
    <property type="match status" value="1"/>
</dbReference>
<dbReference type="PRINTS" id="PR00262">
    <property type="entry name" value="IL1HBGF"/>
</dbReference>
<organism evidence="3 4">
    <name type="scientific">Oncorhynchus kisutch</name>
    <name type="common">Coho salmon</name>
    <name type="synonym">Salmo kisutch</name>
    <dbReference type="NCBI Taxonomy" id="8019"/>
    <lineage>
        <taxon>Eukaryota</taxon>
        <taxon>Metazoa</taxon>
        <taxon>Chordata</taxon>
        <taxon>Craniata</taxon>
        <taxon>Vertebrata</taxon>
        <taxon>Euteleostomi</taxon>
        <taxon>Actinopterygii</taxon>
        <taxon>Neopterygii</taxon>
        <taxon>Teleostei</taxon>
        <taxon>Protacanthopterygii</taxon>
        <taxon>Salmoniformes</taxon>
        <taxon>Salmonidae</taxon>
        <taxon>Salmoninae</taxon>
        <taxon>Oncorhynchus</taxon>
    </lineage>
</organism>
<dbReference type="SMART" id="SM00442">
    <property type="entry name" value="FGF"/>
    <property type="match status" value="1"/>
</dbReference>
<keyword evidence="4" id="KW-1185">Reference proteome</keyword>
<comment type="similarity">
    <text evidence="1 2">Belongs to the heparin-binding growth factors family.</text>
</comment>